<reference evidence="2" key="1">
    <citation type="journal article" date="2019" name="Int. J. Syst. Evol. Microbiol.">
        <title>The Global Catalogue of Microorganisms (GCM) 10K type strain sequencing project: providing services to taxonomists for standard genome sequencing and annotation.</title>
        <authorList>
            <consortium name="The Broad Institute Genomics Platform"/>
            <consortium name="The Broad Institute Genome Sequencing Center for Infectious Disease"/>
            <person name="Wu L."/>
            <person name="Ma J."/>
        </authorList>
    </citation>
    <scope>NUCLEOTIDE SEQUENCE [LARGE SCALE GENOMIC DNA]</scope>
    <source>
        <strain evidence="2">CCUG 42001</strain>
    </source>
</reference>
<name>A0ABW1W9K5_9BACL</name>
<keyword evidence="2" id="KW-1185">Reference proteome</keyword>
<evidence type="ECO:0000313" key="2">
    <source>
        <dbReference type="Proteomes" id="UP001596267"/>
    </source>
</evidence>
<protein>
    <recommendedName>
        <fullName evidence="3">HK97 gp10 family phage protein</fullName>
    </recommendedName>
</protein>
<dbReference type="Proteomes" id="UP001596267">
    <property type="component" value="Unassembled WGS sequence"/>
</dbReference>
<sequence>MSFRIVNKPDFNGLARAAIEGGVKGVRQGLNILQRDAAETIRTKRFATGQLAQSLHSEVLPPDGDNIMGVMGAEAPYAPFVEYDTRPHIAPIGAFNGWATVKGFRSTGRSFVRGSVAHSSLAKAGWIAVKTKGTKGIHFMKHAYEEKGNEAQMKVAEKVKGEISDYAGN</sequence>
<evidence type="ECO:0000313" key="1">
    <source>
        <dbReference type="EMBL" id="MFC6385207.1"/>
    </source>
</evidence>
<comment type="caution">
    <text evidence="1">The sequence shown here is derived from an EMBL/GenBank/DDBJ whole genome shotgun (WGS) entry which is preliminary data.</text>
</comment>
<accession>A0ABW1W9K5</accession>
<dbReference type="EMBL" id="JBHSTQ010000001">
    <property type="protein sequence ID" value="MFC6385207.1"/>
    <property type="molecule type" value="Genomic_DNA"/>
</dbReference>
<gene>
    <name evidence="1" type="ORF">ACFP7A_01220</name>
</gene>
<proteinExistence type="predicted"/>
<organism evidence="1 2">
    <name type="scientific">Sporolactobacillus kofuensis</name>
    <dbReference type="NCBI Taxonomy" id="269672"/>
    <lineage>
        <taxon>Bacteria</taxon>
        <taxon>Bacillati</taxon>
        <taxon>Bacillota</taxon>
        <taxon>Bacilli</taxon>
        <taxon>Bacillales</taxon>
        <taxon>Sporolactobacillaceae</taxon>
        <taxon>Sporolactobacillus</taxon>
    </lineage>
</organism>
<evidence type="ECO:0008006" key="3">
    <source>
        <dbReference type="Google" id="ProtNLM"/>
    </source>
</evidence>
<dbReference type="RefSeq" id="WP_253077316.1">
    <property type="nucleotide sequence ID" value="NZ_JAMXWN010000019.1"/>
</dbReference>